<dbReference type="AlphaFoldDB" id="A0A1A2TH09"/>
<dbReference type="OrthoDB" id="3666940at2"/>
<gene>
    <name evidence="1" type="ORF">A5683_22125</name>
</gene>
<reference evidence="1 2" key="1">
    <citation type="submission" date="2016-06" db="EMBL/GenBank/DDBJ databases">
        <authorList>
            <person name="Kjaerup R.B."/>
            <person name="Dalgaard T.S."/>
            <person name="Juul-Madsen H.R."/>
        </authorList>
    </citation>
    <scope>NUCLEOTIDE SEQUENCE [LARGE SCALE GENOMIC DNA]</scope>
    <source>
        <strain evidence="1 2">E152</strain>
    </source>
</reference>
<dbReference type="RefSeq" id="WP_067909777.1">
    <property type="nucleotide sequence ID" value="NZ_LZJP01000126.1"/>
</dbReference>
<dbReference type="Proteomes" id="UP000092389">
    <property type="component" value="Unassembled WGS sequence"/>
</dbReference>
<evidence type="ECO:0000313" key="2">
    <source>
        <dbReference type="Proteomes" id="UP000092389"/>
    </source>
</evidence>
<protein>
    <submittedName>
        <fullName evidence="1">Uncharacterized protein</fullName>
    </submittedName>
</protein>
<proteinExistence type="predicted"/>
<comment type="caution">
    <text evidence="1">The sequence shown here is derived from an EMBL/GenBank/DDBJ whole genome shotgun (WGS) entry which is preliminary data.</text>
</comment>
<name>A0A1A2TH09_MYCNT</name>
<organism evidence="1 2">
    <name type="scientific">Mycobacterium mantenii</name>
    <dbReference type="NCBI Taxonomy" id="560555"/>
    <lineage>
        <taxon>Bacteria</taxon>
        <taxon>Bacillati</taxon>
        <taxon>Actinomycetota</taxon>
        <taxon>Actinomycetes</taxon>
        <taxon>Mycobacteriales</taxon>
        <taxon>Mycobacteriaceae</taxon>
        <taxon>Mycobacterium</taxon>
        <taxon>Mycobacterium avium complex (MAC)</taxon>
    </lineage>
</organism>
<dbReference type="EMBL" id="LZJU01000083">
    <property type="protein sequence ID" value="OBH75713.1"/>
    <property type="molecule type" value="Genomic_DNA"/>
</dbReference>
<accession>A0A1A2TH09</accession>
<evidence type="ECO:0000313" key="1">
    <source>
        <dbReference type="EMBL" id="OBH75713.1"/>
    </source>
</evidence>
<sequence>MHLPGTPSDEVTEILATGNGEITTLFVSMATRHPDGKDAEYLRWHSLDHRPEQHRLATVRASLRLVSTPACRSARALGDGPLDAVDHVMTYFFTDTAGLHDFNELSTALGNAGRKLPLLPPVERGVYEVQNRLAAHGVKVGSDVLPWLPVRGAFVLVERGSAALEPLVEVDGVAGVWSALSRRVDASLASAQENQTITYCFLDEDPIATAERLRPVLTARWAEAGIEPLFAAPFFTIVPYEWDRYVP</sequence>